<comment type="caution">
    <text evidence="6">The sequence shown here is derived from an EMBL/GenBank/DDBJ whole genome shotgun (WGS) entry which is preliminary data.</text>
</comment>
<dbReference type="InterPro" id="IPR036093">
    <property type="entry name" value="NAC_dom_sf"/>
</dbReference>
<dbReference type="GO" id="GO:0006355">
    <property type="term" value="P:regulation of DNA-templated transcription"/>
    <property type="evidence" value="ECO:0007669"/>
    <property type="project" value="InterPro"/>
</dbReference>
<evidence type="ECO:0000256" key="4">
    <source>
        <dbReference type="ARBA" id="ARBA00023242"/>
    </source>
</evidence>
<dbReference type="Gene3D" id="2.170.150.80">
    <property type="entry name" value="NAC domain"/>
    <property type="match status" value="1"/>
</dbReference>
<evidence type="ECO:0000256" key="2">
    <source>
        <dbReference type="ARBA" id="ARBA00023125"/>
    </source>
</evidence>
<evidence type="ECO:0000256" key="1">
    <source>
        <dbReference type="ARBA" id="ARBA00023015"/>
    </source>
</evidence>
<keyword evidence="3" id="KW-0804">Transcription</keyword>
<evidence type="ECO:0000256" key="3">
    <source>
        <dbReference type="ARBA" id="ARBA00023163"/>
    </source>
</evidence>
<keyword evidence="2" id="KW-0238">DNA-binding</keyword>
<dbReference type="GO" id="GO:0003677">
    <property type="term" value="F:DNA binding"/>
    <property type="evidence" value="ECO:0007669"/>
    <property type="project" value="UniProtKB-KW"/>
</dbReference>
<evidence type="ECO:0000313" key="7">
    <source>
        <dbReference type="Proteomes" id="UP000824120"/>
    </source>
</evidence>
<accession>A0A9J5ZBS6</accession>
<keyword evidence="7" id="KW-1185">Reference proteome</keyword>
<gene>
    <name evidence="6" type="ORF">H5410_021708</name>
</gene>
<dbReference type="EMBL" id="JACXVP010000004">
    <property type="protein sequence ID" value="KAG5610427.1"/>
    <property type="molecule type" value="Genomic_DNA"/>
</dbReference>
<evidence type="ECO:0000259" key="5">
    <source>
        <dbReference type="Pfam" id="PF02365"/>
    </source>
</evidence>
<dbReference type="Pfam" id="PF02365">
    <property type="entry name" value="NAM"/>
    <property type="match status" value="1"/>
</dbReference>
<keyword evidence="1" id="KW-0805">Transcription regulation</keyword>
<protein>
    <recommendedName>
        <fullName evidence="5">NAC domain-containing protein</fullName>
    </recommendedName>
</protein>
<evidence type="ECO:0000313" key="6">
    <source>
        <dbReference type="EMBL" id="KAG5610427.1"/>
    </source>
</evidence>
<dbReference type="InterPro" id="IPR003441">
    <property type="entry name" value="NAC-dom"/>
</dbReference>
<sequence>MKYTNEDLIRCLTKFIRGMPIEYHDIPYIDLYGNKEPGELFQNSCNDHVNYFFTQLKRKLSRVKTSTDQLFEVANQRRIQDFKKTGAPLL</sequence>
<name>A0A9J5ZBS6_SOLCO</name>
<dbReference type="AlphaFoldDB" id="A0A9J5ZBS6"/>
<dbReference type="Proteomes" id="UP000824120">
    <property type="component" value="Chromosome 4"/>
</dbReference>
<proteinExistence type="predicted"/>
<reference evidence="6 7" key="1">
    <citation type="submission" date="2020-09" db="EMBL/GenBank/DDBJ databases">
        <title>De no assembly of potato wild relative species, Solanum commersonii.</title>
        <authorList>
            <person name="Cho K."/>
        </authorList>
    </citation>
    <scope>NUCLEOTIDE SEQUENCE [LARGE SCALE GENOMIC DNA]</scope>
    <source>
        <strain evidence="6">LZ3.2</strain>
        <tissue evidence="6">Leaf</tissue>
    </source>
</reference>
<dbReference type="OrthoDB" id="1305923at2759"/>
<keyword evidence="4" id="KW-0539">Nucleus</keyword>
<organism evidence="6 7">
    <name type="scientific">Solanum commersonii</name>
    <name type="common">Commerson's wild potato</name>
    <name type="synonym">Commerson's nightshade</name>
    <dbReference type="NCBI Taxonomy" id="4109"/>
    <lineage>
        <taxon>Eukaryota</taxon>
        <taxon>Viridiplantae</taxon>
        <taxon>Streptophyta</taxon>
        <taxon>Embryophyta</taxon>
        <taxon>Tracheophyta</taxon>
        <taxon>Spermatophyta</taxon>
        <taxon>Magnoliopsida</taxon>
        <taxon>eudicotyledons</taxon>
        <taxon>Gunneridae</taxon>
        <taxon>Pentapetalae</taxon>
        <taxon>asterids</taxon>
        <taxon>lamiids</taxon>
        <taxon>Solanales</taxon>
        <taxon>Solanaceae</taxon>
        <taxon>Solanoideae</taxon>
        <taxon>Solaneae</taxon>
        <taxon>Solanum</taxon>
    </lineage>
</organism>
<feature type="domain" description="NAC" evidence="5">
    <location>
        <begin position="4"/>
        <end position="63"/>
    </location>
</feature>